<accession>A0ACB8AFT5</accession>
<protein>
    <submittedName>
        <fullName evidence="1">Uncharacterized protein</fullName>
    </submittedName>
</protein>
<gene>
    <name evidence="1" type="ORF">BJ138DRAFT_1150704</name>
</gene>
<proteinExistence type="predicted"/>
<keyword evidence="2" id="KW-1185">Reference proteome</keyword>
<comment type="caution">
    <text evidence="1">The sequence shown here is derived from an EMBL/GenBank/DDBJ whole genome shotgun (WGS) entry which is preliminary data.</text>
</comment>
<dbReference type="Proteomes" id="UP000790377">
    <property type="component" value="Unassembled WGS sequence"/>
</dbReference>
<name>A0ACB8AFT5_9AGAM</name>
<evidence type="ECO:0000313" key="2">
    <source>
        <dbReference type="Proteomes" id="UP000790377"/>
    </source>
</evidence>
<dbReference type="EMBL" id="MU267679">
    <property type="protein sequence ID" value="KAH7911417.1"/>
    <property type="molecule type" value="Genomic_DNA"/>
</dbReference>
<sequence>MLGVDHRWLRLHIAYEFEDYKHTRHAGSRILGFSRAEQQKANRQFLPGEVAHVDGRGGVHAALFDFMVMDGFKLTYKEQNLKRSIDRRRHHVSKYCLVLERLSATEYVVCYLASFGRAVHPDNMSPIARFFSVAMGDSPEWPLGCRPLHMIPRWKGYGFVFGVPVVRSNLEKTWHGRFTAGFGELERLKIVIERNLGIFGENRHQLIADELEWIRADRPSEKWDIITRPRMASAGQVMDQARIATEDTVTALSGADSNAESESWPDALQACPGGASPQVEPEDNFARRPLLRRPPIRLLEIPSSQNNLQWILKHLRQDIMDSSLYFNRPHTNIKPNQTLLRRIPRPLKILARRC</sequence>
<reference evidence="1" key="1">
    <citation type="journal article" date="2021" name="New Phytol.">
        <title>Evolutionary innovations through gain and loss of genes in the ectomycorrhizal Boletales.</title>
        <authorList>
            <person name="Wu G."/>
            <person name="Miyauchi S."/>
            <person name="Morin E."/>
            <person name="Kuo A."/>
            <person name="Drula E."/>
            <person name="Varga T."/>
            <person name="Kohler A."/>
            <person name="Feng B."/>
            <person name="Cao Y."/>
            <person name="Lipzen A."/>
            <person name="Daum C."/>
            <person name="Hundley H."/>
            <person name="Pangilinan J."/>
            <person name="Johnson J."/>
            <person name="Barry K."/>
            <person name="LaButti K."/>
            <person name="Ng V."/>
            <person name="Ahrendt S."/>
            <person name="Min B."/>
            <person name="Choi I.G."/>
            <person name="Park H."/>
            <person name="Plett J.M."/>
            <person name="Magnuson J."/>
            <person name="Spatafora J.W."/>
            <person name="Nagy L.G."/>
            <person name="Henrissat B."/>
            <person name="Grigoriev I.V."/>
            <person name="Yang Z.L."/>
            <person name="Xu J."/>
            <person name="Martin F.M."/>
        </authorList>
    </citation>
    <scope>NUCLEOTIDE SEQUENCE</scope>
    <source>
        <strain evidence="1">ATCC 28755</strain>
    </source>
</reference>
<evidence type="ECO:0000313" key="1">
    <source>
        <dbReference type="EMBL" id="KAH7911417.1"/>
    </source>
</evidence>
<organism evidence="1 2">
    <name type="scientific">Hygrophoropsis aurantiaca</name>
    <dbReference type="NCBI Taxonomy" id="72124"/>
    <lineage>
        <taxon>Eukaryota</taxon>
        <taxon>Fungi</taxon>
        <taxon>Dikarya</taxon>
        <taxon>Basidiomycota</taxon>
        <taxon>Agaricomycotina</taxon>
        <taxon>Agaricomycetes</taxon>
        <taxon>Agaricomycetidae</taxon>
        <taxon>Boletales</taxon>
        <taxon>Coniophorineae</taxon>
        <taxon>Hygrophoropsidaceae</taxon>
        <taxon>Hygrophoropsis</taxon>
    </lineage>
</organism>